<dbReference type="InterPro" id="IPR029063">
    <property type="entry name" value="SAM-dependent_MTases_sf"/>
</dbReference>
<evidence type="ECO:0000313" key="3">
    <source>
        <dbReference type="EMBL" id="GLV58084.1"/>
    </source>
</evidence>
<dbReference type="SUPFAM" id="SSF53335">
    <property type="entry name" value="S-adenosyl-L-methionine-dependent methyltransferases"/>
    <property type="match status" value="1"/>
</dbReference>
<dbReference type="CDD" id="cd02440">
    <property type="entry name" value="AdoMet_MTases"/>
    <property type="match status" value="1"/>
</dbReference>
<name>A0ABQ6FUX8_9CHLR</name>
<reference evidence="3 4" key="1">
    <citation type="submission" date="2023-02" db="EMBL/GenBank/DDBJ databases">
        <title>Dictyobacter halimunensis sp. nov., a new member of the class Ktedonobacteria from forest soil in a geothermal area.</title>
        <authorList>
            <person name="Rachmania M.K."/>
            <person name="Ningsih F."/>
            <person name="Sakai Y."/>
            <person name="Yabe S."/>
            <person name="Yokota A."/>
            <person name="Sjamsuridzal W."/>
        </authorList>
    </citation>
    <scope>NUCLEOTIDE SEQUENCE [LARGE SCALE GENOMIC DNA]</scope>
    <source>
        <strain evidence="3 4">S3.2.2.5</strain>
    </source>
</reference>
<dbReference type="Proteomes" id="UP001344906">
    <property type="component" value="Unassembled WGS sequence"/>
</dbReference>
<sequence>MVLTDVAPILVCPVCRMPLNFEQATLRCERGHAFDVAKEGYVNLLRKKLPGDTKEMVVARRAFFDQGYYEPVSDLLNRLLRVHLPDTIEGPLRILDAGCGEGYYLGRLQQSLSNDYGYMQGVGIDISKDAIRLAARRYPGSSFLVANLKEALPLVEQALTGMVNVFAPRNVAEYARVLQPGAPLLIIIPGSHHLEELRHSLHLLNIEENKQQHVIEQFAGTFDLLALHTLTYKLELEQGEIEQLVVMTPNYWHQSTESQARLAELADFTTTVDFVCLVFQRKLSVSE</sequence>
<evidence type="ECO:0000259" key="1">
    <source>
        <dbReference type="Pfam" id="PF13649"/>
    </source>
</evidence>
<dbReference type="Pfam" id="PF21302">
    <property type="entry name" value="Zn_ribbon_RlmA"/>
    <property type="match status" value="1"/>
</dbReference>
<gene>
    <name evidence="3" type="primary">rrmA</name>
    <name evidence="3" type="ORF">KDH_49180</name>
</gene>
<feature type="domain" description="23S rRNA (guanine(745)-N(1))-methyltransferase N-terminal" evidence="2">
    <location>
        <begin position="11"/>
        <end position="45"/>
    </location>
</feature>
<organism evidence="3 4">
    <name type="scientific">Dictyobacter halimunensis</name>
    <dbReference type="NCBI Taxonomy" id="3026934"/>
    <lineage>
        <taxon>Bacteria</taxon>
        <taxon>Bacillati</taxon>
        <taxon>Chloroflexota</taxon>
        <taxon>Ktedonobacteria</taxon>
        <taxon>Ktedonobacterales</taxon>
        <taxon>Dictyobacteraceae</taxon>
        <taxon>Dictyobacter</taxon>
    </lineage>
</organism>
<keyword evidence="4" id="KW-1185">Reference proteome</keyword>
<proteinExistence type="predicted"/>
<evidence type="ECO:0000313" key="4">
    <source>
        <dbReference type="Proteomes" id="UP001344906"/>
    </source>
</evidence>
<dbReference type="InterPro" id="IPR048647">
    <property type="entry name" value="RlmA_N"/>
</dbReference>
<dbReference type="Gene3D" id="3.40.50.150">
    <property type="entry name" value="Vaccinia Virus protein VP39"/>
    <property type="match status" value="1"/>
</dbReference>
<evidence type="ECO:0000259" key="2">
    <source>
        <dbReference type="Pfam" id="PF21302"/>
    </source>
</evidence>
<accession>A0ABQ6FUX8</accession>
<dbReference type="InterPro" id="IPR041698">
    <property type="entry name" value="Methyltransf_25"/>
</dbReference>
<protein>
    <submittedName>
        <fullName evidence="3">23S rRNA (Guanine(745)-N(1))-methyltransferase</fullName>
    </submittedName>
</protein>
<dbReference type="InterPro" id="IPR016718">
    <property type="entry name" value="rRNA_m1G-MeTrfase_A_prd"/>
</dbReference>
<dbReference type="RefSeq" id="WP_338254184.1">
    <property type="nucleotide sequence ID" value="NZ_BSRI01000002.1"/>
</dbReference>
<dbReference type="Pfam" id="PF13649">
    <property type="entry name" value="Methyltransf_25"/>
    <property type="match status" value="1"/>
</dbReference>
<feature type="domain" description="Methyltransferase" evidence="1">
    <location>
        <begin position="94"/>
        <end position="181"/>
    </location>
</feature>
<dbReference type="EMBL" id="BSRI01000002">
    <property type="protein sequence ID" value="GLV58084.1"/>
    <property type="molecule type" value="Genomic_DNA"/>
</dbReference>
<comment type="caution">
    <text evidence="3">The sequence shown here is derived from an EMBL/GenBank/DDBJ whole genome shotgun (WGS) entry which is preliminary data.</text>
</comment>
<dbReference type="PIRSF" id="PIRSF018249">
    <property type="entry name" value="MyrA_prd"/>
    <property type="match status" value="1"/>
</dbReference>